<dbReference type="InterPro" id="IPR043379">
    <property type="entry name" value="ANKAR"/>
</dbReference>
<protein>
    <submittedName>
        <fullName evidence="2">Uncharacterized protein</fullName>
    </submittedName>
</protein>
<accession>A0A2P6MP96</accession>
<comment type="caution">
    <text evidence="2">The sequence shown here is derived from an EMBL/GenBank/DDBJ whole genome shotgun (WGS) entry which is preliminary data.</text>
</comment>
<keyword evidence="3" id="KW-1185">Reference proteome</keyword>
<dbReference type="InterPro" id="IPR000225">
    <property type="entry name" value="Armadillo"/>
</dbReference>
<dbReference type="Proteomes" id="UP000241769">
    <property type="component" value="Unassembled WGS sequence"/>
</dbReference>
<dbReference type="SUPFAM" id="SSF48371">
    <property type="entry name" value="ARM repeat"/>
    <property type="match status" value="2"/>
</dbReference>
<organism evidence="2 3">
    <name type="scientific">Planoprotostelium fungivorum</name>
    <dbReference type="NCBI Taxonomy" id="1890364"/>
    <lineage>
        <taxon>Eukaryota</taxon>
        <taxon>Amoebozoa</taxon>
        <taxon>Evosea</taxon>
        <taxon>Variosea</taxon>
        <taxon>Cavosteliida</taxon>
        <taxon>Cavosteliaceae</taxon>
        <taxon>Planoprotostelium</taxon>
    </lineage>
</organism>
<feature type="region of interest" description="Disordered" evidence="1">
    <location>
        <begin position="15"/>
        <end position="215"/>
    </location>
</feature>
<dbReference type="InterPro" id="IPR011989">
    <property type="entry name" value="ARM-like"/>
</dbReference>
<dbReference type="InterPro" id="IPR016024">
    <property type="entry name" value="ARM-type_fold"/>
</dbReference>
<dbReference type="EMBL" id="MDYQ01000599">
    <property type="protein sequence ID" value="PRP73496.1"/>
    <property type="molecule type" value="Genomic_DNA"/>
</dbReference>
<feature type="compositionally biased region" description="Acidic residues" evidence="1">
    <location>
        <begin position="20"/>
        <end position="48"/>
    </location>
</feature>
<dbReference type="PANTHER" id="PTHR46464:SF2">
    <property type="entry name" value="ANKYRIN AND ARMADILLO REPEAT-CONTAINING PROTEIN"/>
    <property type="match status" value="1"/>
</dbReference>
<feature type="compositionally biased region" description="Basic and acidic residues" evidence="1">
    <location>
        <begin position="148"/>
        <end position="166"/>
    </location>
</feature>
<feature type="compositionally biased region" description="Basic and acidic residues" evidence="1">
    <location>
        <begin position="1118"/>
        <end position="1132"/>
    </location>
</feature>
<feature type="compositionally biased region" description="Low complexity" evidence="1">
    <location>
        <begin position="171"/>
        <end position="182"/>
    </location>
</feature>
<feature type="compositionally biased region" description="Polar residues" evidence="1">
    <location>
        <begin position="112"/>
        <end position="123"/>
    </location>
</feature>
<sequence length="1139" mass="124468">MVRFATEAEIYEPEYLTAEDISEYYDSDEEYYEEDMPEDDEEELDEEPPPSVPVSQPPPKSEEDASAQPSGRRGLKKNDTITMLETKRSQDEAAARHTSNGEAEKSGAEANASPTVPSAVTSSDELDDLIVSPPTGSPQKLASPKPRALPELEARHTSNGEAEKSGAEANASSTVPSAVTSSDELDDLIVSPPTGSPQKLASPKPRALPELEERTGDLRRAVARLRGVTGSSEAQKISSMFGSEDREWSEPSANEAVPPLIELIRKQTSNPDIVLSGLSIIRLMKDTNGIKHLFRDHEGMQLLGNCSRSKNELIRRMSLRFAGELFTKNSAIHNVRNVEAAAKSELLQGIIQCLTEECEENQSLAVGLIRIIASFEGKSSVVQFKREITLYGGIPAILELMGKERPDLVKSAAQCIQRFGETNDQRKPSERANAVRVGSKDTVESDSQRTAEALLTAITKWNETDSGVTLRLIDALRVVTAYNGPSLGYLISDGMTTILSVLQSSHPEEVYEPCYSMLASAATLDKNAGVKMYECGLLDTFLNCKSPSEDTLRAALTALAANIQGNAAALHHTLSTGGIVKMCDVLSSARSDGLVGAALTVVRVLMAESLEAQEAFTEIYFTGPQTTTSQQKFCGYLNNPHVETREAVLDILRILRNIPTVTQIISQAFSSIVALLISPSPHIRESAVTCVEASIRTDVGMAAATRDTRLVNNIAPLLDINAPKEKMIVRVCSSIDLLAADARLKDQIVNKSSVPLRLTNLLSSPSSEIRENCVYSIWNLSSNCEKAQTAFGKLKIVRKLCDLINSSEASALLKELCAGAINALLMDHPANQKTVGTKEVECILSLMEEQQTAKLQTYAAKCVFAACDENARNQELFYNSSSALSRLVALLSHPEHFTSASAVSAVWSLSAKNVKTQNAFRLAGVVPPIYDLLIIHTNDYVNLEGTPQTDARNYLRVTLGAIAALSNKNNFNRDAFVQVGALTTVEKLKDTTDKQIVKEVSAALQALGSAKVKSKSVFDFATNFLREKSQGPNSHRGTLDETKKKNPVSKLLAFNKSEKTDKEREDKEKEKMKKKAEKEEKKEEKKKEDKKKEKPKVRQNASFDQAAVARTRSSLAPEKTEREEAREERTSLEIESDAS</sequence>
<dbReference type="Gene3D" id="1.25.10.10">
    <property type="entry name" value="Leucine-rich Repeat Variant"/>
    <property type="match status" value="4"/>
</dbReference>
<feature type="region of interest" description="Disordered" evidence="1">
    <location>
        <begin position="1027"/>
        <end position="1139"/>
    </location>
</feature>
<gene>
    <name evidence="2" type="ORF">PROFUN_02505</name>
</gene>
<dbReference type="PANTHER" id="PTHR46464">
    <property type="entry name" value="ANK_REP_REGION DOMAIN-CONTAINING PROTEIN"/>
    <property type="match status" value="1"/>
</dbReference>
<dbReference type="InParanoid" id="A0A2P6MP96"/>
<reference evidence="2 3" key="1">
    <citation type="journal article" date="2018" name="Genome Biol. Evol.">
        <title>Multiple Roots of Fruiting Body Formation in Amoebozoa.</title>
        <authorList>
            <person name="Hillmann F."/>
            <person name="Forbes G."/>
            <person name="Novohradska S."/>
            <person name="Ferling I."/>
            <person name="Riege K."/>
            <person name="Groth M."/>
            <person name="Westermann M."/>
            <person name="Marz M."/>
            <person name="Spaller T."/>
            <person name="Winckler T."/>
            <person name="Schaap P."/>
            <person name="Glockner G."/>
        </authorList>
    </citation>
    <scope>NUCLEOTIDE SEQUENCE [LARGE SCALE GENOMIC DNA]</scope>
    <source>
        <strain evidence="2 3">Jena</strain>
    </source>
</reference>
<proteinExistence type="predicted"/>
<dbReference type="SMART" id="SM00185">
    <property type="entry name" value="ARM"/>
    <property type="match status" value="6"/>
</dbReference>
<dbReference type="AlphaFoldDB" id="A0A2P6MP96"/>
<evidence type="ECO:0000313" key="2">
    <source>
        <dbReference type="EMBL" id="PRP73496.1"/>
    </source>
</evidence>
<feature type="compositionally biased region" description="Basic and acidic residues" evidence="1">
    <location>
        <begin position="1056"/>
        <end position="1092"/>
    </location>
</feature>
<feature type="compositionally biased region" description="Basic and acidic residues" evidence="1">
    <location>
        <begin position="85"/>
        <end position="95"/>
    </location>
</feature>
<evidence type="ECO:0000313" key="3">
    <source>
        <dbReference type="Proteomes" id="UP000241769"/>
    </source>
</evidence>
<evidence type="ECO:0000256" key="1">
    <source>
        <dbReference type="SAM" id="MobiDB-lite"/>
    </source>
</evidence>
<feature type="compositionally biased region" description="Pro residues" evidence="1">
    <location>
        <begin position="49"/>
        <end position="59"/>
    </location>
</feature>
<name>A0A2P6MP96_9EUKA</name>